<sequence>MVTIEVQLPEAVAARLADAAATAGAPVDRFSAALLAMLLEQGVFTPDGPPQGATGPRAGAGGAETPDEATVAALALAFLRDDREGAAVILRDTSLPLLIACAMGWWNGIGVEEHGVEGWEARLAAFLAEAAARRAGG</sequence>
<dbReference type="AlphaFoldDB" id="A0A386WCH6"/>
<dbReference type="EMBL" id="CP024087">
    <property type="protein sequence ID" value="AYF26076.1"/>
    <property type="molecule type" value="Genomic_DNA"/>
</dbReference>
<dbReference type="Proteomes" id="UP000267804">
    <property type="component" value="Chromosome"/>
</dbReference>
<name>A0A386WCH6_9ACTN</name>
<evidence type="ECO:0000313" key="2">
    <source>
        <dbReference type="Proteomes" id="UP000267804"/>
    </source>
</evidence>
<evidence type="ECO:0000313" key="1">
    <source>
        <dbReference type="EMBL" id="AYF26076.1"/>
    </source>
</evidence>
<organism evidence="1 2">
    <name type="scientific">Micromonospora tulbaghiae</name>
    <dbReference type="NCBI Taxonomy" id="479978"/>
    <lineage>
        <taxon>Bacteria</taxon>
        <taxon>Bacillati</taxon>
        <taxon>Actinomycetota</taxon>
        <taxon>Actinomycetes</taxon>
        <taxon>Micromonosporales</taxon>
        <taxon>Micromonosporaceae</taxon>
        <taxon>Micromonospora</taxon>
    </lineage>
</organism>
<reference evidence="1 2" key="1">
    <citation type="submission" date="2017-10" db="EMBL/GenBank/DDBJ databases">
        <title>Integration of genomic and chemical information greatly accelerates assignment of the full stereostructure of myelolactone, a potent inhibitor of myeloma from a marine-derived Micromonospora.</title>
        <authorList>
            <person name="Kim M.C."/>
            <person name="Machado H."/>
            <person name="Jensen P.R."/>
            <person name="Fenical W."/>
        </authorList>
    </citation>
    <scope>NUCLEOTIDE SEQUENCE [LARGE SCALE GENOMIC DNA]</scope>
    <source>
        <strain evidence="1 2">CNY-010</strain>
    </source>
</reference>
<dbReference type="RefSeq" id="WP_120568637.1">
    <property type="nucleotide sequence ID" value="NZ_CP024087.1"/>
</dbReference>
<accession>A0A386WCH6</accession>
<proteinExistence type="predicted"/>
<protein>
    <submittedName>
        <fullName evidence="1">Uncharacterized protein</fullName>
    </submittedName>
</protein>
<gene>
    <name evidence="1" type="ORF">CSH63_01075</name>
</gene>
<dbReference type="KEGG" id="mtua:CSH63_01075"/>